<sequence length="431" mass="48263">MEIISQEFIKPVSPTPNHLKSYDYSTLDQFSPSSYIPILLYYTSPQLGEDNQKPNAINSARLKQLKKSLSQVLAHYYPLAGRLGKNNTSVDCNDEGVPFIEAFVHNQRLEDILMSNPHEKTLTKSFLPLTFESFSSNVLLLVQVTFFECGGMVIGISATHKIFDASSVFTFLTDWSALARQDNPNFVLTQLVPIATLVPLSTEVGHVPDAEAVISREPCRTNIYVFNSSGIANLKIKGSSENIPIPSRVEVVTSILWKCLTANSKRPSLLTHTVNLRKRVDPPMHAHHIGNFGWLLLASKHESEEDIASMVVSIRKGLFELDNNYVKRLKGDKAVETIRDGISLLISGIKDVDFYRFTSWCGYTVYDVDFGWGKPILFGTIEPKVKNTTILLDTKDGGVEAWVTLSEEDMKMFEKNKELLNYATLKASHPT</sequence>
<protein>
    <submittedName>
        <fullName evidence="4">Bahd acyltransferase</fullName>
    </submittedName>
</protein>
<evidence type="ECO:0000256" key="2">
    <source>
        <dbReference type="ARBA" id="ARBA00022679"/>
    </source>
</evidence>
<name>A0A1J6IJA5_NICAT</name>
<evidence type="ECO:0000313" key="5">
    <source>
        <dbReference type="Proteomes" id="UP000187609"/>
    </source>
</evidence>
<organism evidence="4 5">
    <name type="scientific">Nicotiana attenuata</name>
    <name type="common">Coyote tobacco</name>
    <dbReference type="NCBI Taxonomy" id="49451"/>
    <lineage>
        <taxon>Eukaryota</taxon>
        <taxon>Viridiplantae</taxon>
        <taxon>Streptophyta</taxon>
        <taxon>Embryophyta</taxon>
        <taxon>Tracheophyta</taxon>
        <taxon>Spermatophyta</taxon>
        <taxon>Magnoliopsida</taxon>
        <taxon>eudicotyledons</taxon>
        <taxon>Gunneridae</taxon>
        <taxon>Pentapetalae</taxon>
        <taxon>asterids</taxon>
        <taxon>lamiids</taxon>
        <taxon>Solanales</taxon>
        <taxon>Solanaceae</taxon>
        <taxon>Nicotianoideae</taxon>
        <taxon>Nicotianeae</taxon>
        <taxon>Nicotiana</taxon>
    </lineage>
</organism>
<dbReference type="AlphaFoldDB" id="A0A1J6IJA5"/>
<evidence type="ECO:0000256" key="1">
    <source>
        <dbReference type="ARBA" id="ARBA00009861"/>
    </source>
</evidence>
<proteinExistence type="inferred from homology"/>
<comment type="caution">
    <text evidence="4">The sequence shown here is derived from an EMBL/GenBank/DDBJ whole genome shotgun (WGS) entry which is preliminary data.</text>
</comment>
<keyword evidence="2" id="KW-0808">Transferase</keyword>
<gene>
    <name evidence="4" type="primary">BAHD1_3</name>
    <name evidence="4" type="ORF">A4A49_21274</name>
</gene>
<dbReference type="InterPro" id="IPR023213">
    <property type="entry name" value="CAT-like_dom_sf"/>
</dbReference>
<accession>A0A1J6IJA5</accession>
<dbReference type="Gramene" id="OIT00600">
    <property type="protein sequence ID" value="OIT00600"/>
    <property type="gene ID" value="A4A49_21274"/>
</dbReference>
<keyword evidence="5" id="KW-1185">Reference proteome</keyword>
<dbReference type="PANTHER" id="PTHR31623:SF105">
    <property type="entry name" value="VINORINE SYNTHASE-LIKE"/>
    <property type="match status" value="1"/>
</dbReference>
<evidence type="ECO:0000313" key="4">
    <source>
        <dbReference type="EMBL" id="OIT00600.1"/>
    </source>
</evidence>
<dbReference type="SMR" id="A0A1J6IJA5"/>
<reference evidence="4" key="1">
    <citation type="submission" date="2016-11" db="EMBL/GenBank/DDBJ databases">
        <title>The genome of Nicotiana attenuata.</title>
        <authorList>
            <person name="Xu S."/>
            <person name="Brockmoeller T."/>
            <person name="Gaquerel E."/>
            <person name="Navarro A."/>
            <person name="Kuhl H."/>
            <person name="Gase K."/>
            <person name="Ling Z."/>
            <person name="Zhou W."/>
            <person name="Kreitzer C."/>
            <person name="Stanke M."/>
            <person name="Tang H."/>
            <person name="Lyons E."/>
            <person name="Pandey P."/>
            <person name="Pandey S.P."/>
            <person name="Timmermann B."/>
            <person name="Baldwin I.T."/>
        </authorList>
    </citation>
    <scope>NUCLEOTIDE SEQUENCE [LARGE SCALE GENOMIC DNA]</scope>
    <source>
        <strain evidence="4">UT</strain>
    </source>
</reference>
<dbReference type="Pfam" id="PF02458">
    <property type="entry name" value="Transferase"/>
    <property type="match status" value="1"/>
</dbReference>
<evidence type="ECO:0000256" key="3">
    <source>
        <dbReference type="ARBA" id="ARBA00023315"/>
    </source>
</evidence>
<dbReference type="Proteomes" id="UP000187609">
    <property type="component" value="Unassembled WGS sequence"/>
</dbReference>
<comment type="similarity">
    <text evidence="1">Belongs to the plant acyltransferase family.</text>
</comment>
<dbReference type="EMBL" id="MJEQ01037189">
    <property type="protein sequence ID" value="OIT00600.1"/>
    <property type="molecule type" value="Genomic_DNA"/>
</dbReference>
<dbReference type="PANTHER" id="PTHR31623">
    <property type="entry name" value="F21J9.9"/>
    <property type="match status" value="1"/>
</dbReference>
<dbReference type="GO" id="GO:0016746">
    <property type="term" value="F:acyltransferase activity"/>
    <property type="evidence" value="ECO:0007669"/>
    <property type="project" value="UniProtKB-KW"/>
</dbReference>
<dbReference type="Gene3D" id="3.30.559.10">
    <property type="entry name" value="Chloramphenicol acetyltransferase-like domain"/>
    <property type="match status" value="2"/>
</dbReference>
<dbReference type="OMA" id="ISREPCR"/>
<keyword evidence="3 4" id="KW-0012">Acyltransferase</keyword>